<dbReference type="RefSeq" id="WP_327599608.1">
    <property type="nucleotide sequence ID" value="NZ_JAYXHS010000002.1"/>
</dbReference>
<feature type="region of interest" description="Disordered" evidence="1">
    <location>
        <begin position="230"/>
        <end position="257"/>
    </location>
</feature>
<evidence type="ECO:0000313" key="2">
    <source>
        <dbReference type="EMBL" id="MEC5386649.1"/>
    </source>
</evidence>
<comment type="caution">
    <text evidence="2">The sequence shown here is derived from an EMBL/GenBank/DDBJ whole genome shotgun (WGS) entry which is preliminary data.</text>
</comment>
<reference evidence="2 3" key="1">
    <citation type="submission" date="2024-01" db="EMBL/GenBank/DDBJ databases">
        <title>Uliginosibacterium soil sp. nov.</title>
        <authorList>
            <person name="Lv Y."/>
        </authorList>
    </citation>
    <scope>NUCLEOTIDE SEQUENCE [LARGE SCALE GENOMIC DNA]</scope>
    <source>
        <strain evidence="2 3">H3</strain>
    </source>
</reference>
<keyword evidence="3" id="KW-1185">Reference proteome</keyword>
<name>A0ABU6K403_9RHOO</name>
<gene>
    <name evidence="2" type="ORF">VVD49_13010</name>
</gene>
<sequence>MPGTKDAGPLCSILNGPAQQLADGTLCLCASPRPGAVGVEPGMFDHVSILEDPKDGQVFAQEAWFEQRYPNLLEDARLRFIAIVNNWVVNHWGDKTFQDQEQRIAVLGQNFYASPHPETAKQNAQIMADRALPLDPLSASRVKNMVPDNRFELCGDKPQSFHEADMVIGRFFIDLRTPFDITYLNPGSATETFEWSATMYVGDTMGVQAHDKAAHFPGVLTFAPSRKVTRGQWKIGGGGNKPGSPASSNGWAPFNSP</sequence>
<dbReference type="EMBL" id="JAYXHS010000002">
    <property type="protein sequence ID" value="MEC5386649.1"/>
    <property type="molecule type" value="Genomic_DNA"/>
</dbReference>
<feature type="compositionally biased region" description="Polar residues" evidence="1">
    <location>
        <begin position="245"/>
        <end position="257"/>
    </location>
</feature>
<organism evidence="2 3">
    <name type="scientific">Uliginosibacterium silvisoli</name>
    <dbReference type="NCBI Taxonomy" id="3114758"/>
    <lineage>
        <taxon>Bacteria</taxon>
        <taxon>Pseudomonadati</taxon>
        <taxon>Pseudomonadota</taxon>
        <taxon>Betaproteobacteria</taxon>
        <taxon>Rhodocyclales</taxon>
        <taxon>Zoogloeaceae</taxon>
        <taxon>Uliginosibacterium</taxon>
    </lineage>
</organism>
<dbReference type="Proteomes" id="UP001331561">
    <property type="component" value="Unassembled WGS sequence"/>
</dbReference>
<protein>
    <submittedName>
        <fullName evidence="2">Uncharacterized protein</fullName>
    </submittedName>
</protein>
<evidence type="ECO:0000313" key="3">
    <source>
        <dbReference type="Proteomes" id="UP001331561"/>
    </source>
</evidence>
<evidence type="ECO:0000256" key="1">
    <source>
        <dbReference type="SAM" id="MobiDB-lite"/>
    </source>
</evidence>
<accession>A0ABU6K403</accession>
<proteinExistence type="predicted"/>